<keyword evidence="2" id="KW-0456">Lyase</keyword>
<evidence type="ECO:0000313" key="3">
    <source>
        <dbReference type="Proteomes" id="UP000272778"/>
    </source>
</evidence>
<dbReference type="InterPro" id="IPR014748">
    <property type="entry name" value="Enoyl-CoA_hydra_C"/>
</dbReference>
<evidence type="ECO:0000256" key="1">
    <source>
        <dbReference type="ARBA" id="ARBA00005254"/>
    </source>
</evidence>
<accession>A0A3N6MT50</accession>
<gene>
    <name evidence="2" type="ORF">D1Y85_16615</name>
</gene>
<keyword evidence="3" id="KW-1185">Reference proteome</keyword>
<dbReference type="OrthoDB" id="5291143at2"/>
<comment type="caution">
    <text evidence="2">The sequence shown here is derived from an EMBL/GenBank/DDBJ whole genome shotgun (WGS) entry which is preliminary data.</text>
</comment>
<dbReference type="InterPro" id="IPR051053">
    <property type="entry name" value="ECH/Chromodomain_protein"/>
</dbReference>
<dbReference type="EMBL" id="RQIS01000011">
    <property type="protein sequence ID" value="RQH05025.1"/>
    <property type="molecule type" value="Genomic_DNA"/>
</dbReference>
<organism evidence="2 3">
    <name type="scientific">Paraburkholderia dinghuensis</name>
    <dbReference type="NCBI Taxonomy" id="2305225"/>
    <lineage>
        <taxon>Bacteria</taxon>
        <taxon>Pseudomonadati</taxon>
        <taxon>Pseudomonadota</taxon>
        <taxon>Betaproteobacteria</taxon>
        <taxon>Burkholderiales</taxon>
        <taxon>Burkholderiaceae</taxon>
        <taxon>Paraburkholderia</taxon>
    </lineage>
</organism>
<dbReference type="Proteomes" id="UP000272778">
    <property type="component" value="Unassembled WGS sequence"/>
</dbReference>
<dbReference type="InterPro" id="IPR029045">
    <property type="entry name" value="ClpP/crotonase-like_dom_sf"/>
</dbReference>
<dbReference type="AlphaFoldDB" id="A0A3N6MT50"/>
<proteinExistence type="inferred from homology"/>
<protein>
    <submittedName>
        <fullName evidence="2">Enoyl-CoA hydratase</fullName>
        <ecNumber evidence="2">4.2.1.17</ecNumber>
    </submittedName>
</protein>
<dbReference type="EC" id="4.2.1.17" evidence="2"/>
<dbReference type="RefSeq" id="WP_124152159.1">
    <property type="nucleotide sequence ID" value="NZ_RQIS01000011.1"/>
</dbReference>
<dbReference type="PANTHER" id="PTHR43684:SF4">
    <property type="entry name" value="ENOYL-COA HYDRATASE_ISOMERASE FAMILY PROTEIN (AFU_ORTHOLOGUE AFUA_1G01890)"/>
    <property type="match status" value="1"/>
</dbReference>
<name>A0A3N6MT50_9BURK</name>
<dbReference type="CDD" id="cd06558">
    <property type="entry name" value="crotonase-like"/>
    <property type="match status" value="1"/>
</dbReference>
<dbReference type="GO" id="GO:0004300">
    <property type="term" value="F:enoyl-CoA hydratase activity"/>
    <property type="evidence" value="ECO:0007669"/>
    <property type="project" value="UniProtKB-EC"/>
</dbReference>
<dbReference type="InterPro" id="IPR001753">
    <property type="entry name" value="Enoyl-CoA_hydra/iso"/>
</dbReference>
<dbReference type="NCBIfam" id="NF006109">
    <property type="entry name" value="PRK08260.1"/>
    <property type="match status" value="1"/>
</dbReference>
<dbReference type="PANTHER" id="PTHR43684">
    <property type="match status" value="1"/>
</dbReference>
<comment type="similarity">
    <text evidence="1">Belongs to the enoyl-CoA hydratase/isomerase family.</text>
</comment>
<sequence>MSAIRTELDDQVLTITLDRPDQLNAFTVSMGEELIEAFDDASENDAVRAVIVTGAGRAFCAGMDLSGPGNVFGLDETMSPTLADLQQQPDDPMLLRGVRDKGGLLTLAIFRCKKPVIAAVNGPAVGVGATMTLAMDVRFASDRARFGFVFGKIGIVPDACSSWFLPKVVGLPKALEWVYSGEIIPASEAHRCGLVSEVLPADELLARAHRYAHVLVHERSPVSVALTRQMMYRLSSMPDPWQAHLVETMGEFHTSQHDGREGVRAFLEKRPPQFAERASRMPDFYPWWLGPA</sequence>
<evidence type="ECO:0000313" key="2">
    <source>
        <dbReference type="EMBL" id="RQH05025.1"/>
    </source>
</evidence>
<dbReference type="SUPFAM" id="SSF52096">
    <property type="entry name" value="ClpP/crotonase"/>
    <property type="match status" value="1"/>
</dbReference>
<dbReference type="Gene3D" id="3.90.226.10">
    <property type="entry name" value="2-enoyl-CoA Hydratase, Chain A, domain 1"/>
    <property type="match status" value="1"/>
</dbReference>
<dbReference type="Pfam" id="PF00378">
    <property type="entry name" value="ECH_1"/>
    <property type="match status" value="2"/>
</dbReference>
<reference evidence="2 3" key="1">
    <citation type="submission" date="2018-11" db="EMBL/GenBank/DDBJ databases">
        <title>Paraburkholderia sp. DHOA04, isolated from soil.</title>
        <authorList>
            <person name="Gao Z.-H."/>
            <person name="Qiu L.-H."/>
            <person name="Fu J.-C."/>
        </authorList>
    </citation>
    <scope>NUCLEOTIDE SEQUENCE [LARGE SCALE GENOMIC DNA]</scope>
    <source>
        <strain evidence="2 3">DHOA04</strain>
    </source>
</reference>
<dbReference type="Gene3D" id="1.10.12.10">
    <property type="entry name" value="Lyase 2-enoyl-coa Hydratase, Chain A, domain 2"/>
    <property type="match status" value="1"/>
</dbReference>